<dbReference type="PANTHER" id="PTHR43156:SF2">
    <property type="entry name" value="STAGE II SPORULATION PROTEIN E"/>
    <property type="match status" value="1"/>
</dbReference>
<dbReference type="InterPro" id="IPR001932">
    <property type="entry name" value="PPM-type_phosphatase-like_dom"/>
</dbReference>
<dbReference type="SMART" id="SM00331">
    <property type="entry name" value="PP2C_SIG"/>
    <property type="match status" value="1"/>
</dbReference>
<evidence type="ECO:0000313" key="4">
    <source>
        <dbReference type="EMBL" id="RPF42500.1"/>
    </source>
</evidence>
<dbReference type="InterPro" id="IPR045768">
    <property type="entry name" value="SpoIIE_N"/>
</dbReference>
<evidence type="ECO:0000256" key="2">
    <source>
        <dbReference type="SAM" id="Phobius"/>
    </source>
</evidence>
<feature type="transmembrane region" description="Helical" evidence="2">
    <location>
        <begin position="101"/>
        <end position="132"/>
    </location>
</feature>
<organism evidence="4 5">
    <name type="scientific">Thermodesulfitimonas autotrophica</name>
    <dbReference type="NCBI Taxonomy" id="1894989"/>
    <lineage>
        <taxon>Bacteria</taxon>
        <taxon>Bacillati</taxon>
        <taxon>Bacillota</taxon>
        <taxon>Clostridia</taxon>
        <taxon>Thermoanaerobacterales</taxon>
        <taxon>Thermoanaerobacteraceae</taxon>
        <taxon>Thermodesulfitimonas</taxon>
    </lineage>
</organism>
<sequence length="817" mass="87521">MQRATEVYPYRREKSARRRELRVIAREEESGRVARGERRRSRSGFDLSFIVEGLRAHRRWLPLYFAGFFLGRAVLLGALTPFGVAFAVAANLSYGGCTWPVWLSVIAGQVFVLKGLTCAGAVAATGATLLLVTLTPQELVCRPLGAPGIVAVAIVVVKMAFLAFGGPNPYAYVSILFEAAFAGVLTYLFQQGLVAWREKKGLQLSAEELFCLTVIGAGVIAGSGNLVWGPVAVKGVLTRLALLFAAAAGGGGAGAAAGAVLGVIPGLAYTVVPQAVSNYAFAGFLGGCFRKFGRPGVVLGFALGNVLLVLYIRDPNSLTQIVAETGIATILYLLVPLKWYAGLRASLSGVVTVAEASKPFSELVLGRLNGWAQVLDELAVTFNAAGALRPAAENQLVQLLSEVRERVCGNCPLHRTCWQWEERQAAVVFREALHTLESKGQLQPGDLPEYLEKRCVKLKELTLTLSLLHEAHRLNRYWYRRMVESRAVVAEQLRGIAGVLQDFAGELGAGLARVAAIEAELREMARKGRLRVEDLRVSLGDDGQIEVHVCTKACTGNLYCQRVVAPVVSDVARRVYSVAHTACPLREGEEECWFTLYAALRFRLAVGVATAAKEEVSGDTFARLQMKGGRCALILSDGMGTGAQAAQESATAVSLLELLLKAGFSAELAVKTVNSLLLLHAPGESFATVDMAVLDLYTGKLQWVKIGAAPGFLYRSNGTAEVIRTPSLPVGIVNPIEVLVVERELEDGDLVVLVTDGLLEAWRGEEGKEEWLVGCLAEAGAGEPQKIASFILNRAHFVAGGTLPDDATVVVARVVAV</sequence>
<dbReference type="Pfam" id="PF19732">
    <property type="entry name" value="SpoIIE_N"/>
    <property type="match status" value="1"/>
</dbReference>
<feature type="transmembrane region" description="Helical" evidence="2">
    <location>
        <begin position="170"/>
        <end position="189"/>
    </location>
</feature>
<keyword evidence="2" id="KW-0812">Transmembrane</keyword>
<dbReference type="AlphaFoldDB" id="A0A3N5AEX3"/>
<keyword evidence="1" id="KW-0378">Hydrolase</keyword>
<feature type="transmembrane region" description="Helical" evidence="2">
    <location>
        <begin position="240"/>
        <end position="272"/>
    </location>
</feature>
<feature type="transmembrane region" description="Helical" evidence="2">
    <location>
        <begin position="144"/>
        <end position="164"/>
    </location>
</feature>
<keyword evidence="2" id="KW-0472">Membrane</keyword>
<keyword evidence="2" id="KW-1133">Transmembrane helix</keyword>
<gene>
    <name evidence="4" type="ORF">EDD75_1601</name>
</gene>
<dbReference type="Pfam" id="PF07228">
    <property type="entry name" value="SpoIIE"/>
    <property type="match status" value="1"/>
</dbReference>
<dbReference type="Proteomes" id="UP000282654">
    <property type="component" value="Unassembled WGS sequence"/>
</dbReference>
<evidence type="ECO:0000256" key="1">
    <source>
        <dbReference type="ARBA" id="ARBA00022801"/>
    </source>
</evidence>
<dbReference type="EMBL" id="RKRE01000003">
    <property type="protein sequence ID" value="RPF42500.1"/>
    <property type="molecule type" value="Genomic_DNA"/>
</dbReference>
<dbReference type="Gene3D" id="3.60.40.10">
    <property type="entry name" value="PPM-type phosphatase domain"/>
    <property type="match status" value="1"/>
</dbReference>
<dbReference type="InterPro" id="IPR014221">
    <property type="entry name" value="SpoII_E"/>
</dbReference>
<proteinExistence type="predicted"/>
<dbReference type="PROSITE" id="PS51746">
    <property type="entry name" value="PPM_2"/>
    <property type="match status" value="1"/>
</dbReference>
<keyword evidence="5" id="KW-1185">Reference proteome</keyword>
<evidence type="ECO:0000259" key="3">
    <source>
        <dbReference type="PROSITE" id="PS51746"/>
    </source>
</evidence>
<accession>A0A3N5AEX3</accession>
<dbReference type="InterPro" id="IPR036457">
    <property type="entry name" value="PPM-type-like_dom_sf"/>
</dbReference>
<feature type="transmembrane region" description="Helical" evidence="2">
    <location>
        <begin position="292"/>
        <end position="312"/>
    </location>
</feature>
<dbReference type="SUPFAM" id="SSF81606">
    <property type="entry name" value="PP2C-like"/>
    <property type="match status" value="1"/>
</dbReference>
<dbReference type="PANTHER" id="PTHR43156">
    <property type="entry name" value="STAGE II SPORULATION PROTEIN E-RELATED"/>
    <property type="match status" value="1"/>
</dbReference>
<feature type="domain" description="PPM-type phosphatase" evidence="3">
    <location>
        <begin position="605"/>
        <end position="814"/>
    </location>
</feature>
<dbReference type="NCBIfam" id="TIGR02865">
    <property type="entry name" value="spore_II_E"/>
    <property type="match status" value="1"/>
</dbReference>
<dbReference type="GO" id="GO:0004722">
    <property type="term" value="F:protein serine/threonine phosphatase activity"/>
    <property type="evidence" value="ECO:0007669"/>
    <property type="project" value="InterPro"/>
</dbReference>
<dbReference type="RefSeq" id="WP_170157769.1">
    <property type="nucleotide sequence ID" value="NZ_RKRE01000003.1"/>
</dbReference>
<name>A0A3N5AEX3_9THEO</name>
<reference evidence="4 5" key="1">
    <citation type="submission" date="2018-11" db="EMBL/GenBank/DDBJ databases">
        <title>Genomic Encyclopedia of Type Strains, Phase IV (KMG-IV): sequencing the most valuable type-strain genomes for metagenomic binning, comparative biology and taxonomic classification.</title>
        <authorList>
            <person name="Goeker M."/>
        </authorList>
    </citation>
    <scope>NUCLEOTIDE SEQUENCE [LARGE SCALE GENOMIC DNA]</scope>
    <source>
        <strain evidence="4 5">DSM 102936</strain>
    </source>
</reference>
<feature type="transmembrane region" description="Helical" evidence="2">
    <location>
        <begin position="209"/>
        <end position="228"/>
    </location>
</feature>
<dbReference type="InterPro" id="IPR052016">
    <property type="entry name" value="Bact_Sigma-Reg"/>
</dbReference>
<evidence type="ECO:0000313" key="5">
    <source>
        <dbReference type="Proteomes" id="UP000282654"/>
    </source>
</evidence>
<feature type="transmembrane region" description="Helical" evidence="2">
    <location>
        <begin position="63"/>
        <end position="89"/>
    </location>
</feature>
<protein>
    <submittedName>
        <fullName evidence="4">Stage II sporulation protein E</fullName>
    </submittedName>
</protein>
<comment type="caution">
    <text evidence="4">The sequence shown here is derived from an EMBL/GenBank/DDBJ whole genome shotgun (WGS) entry which is preliminary data.</text>
</comment>